<feature type="domain" description="DUF4218" evidence="1">
    <location>
        <begin position="2"/>
        <end position="39"/>
    </location>
</feature>
<dbReference type="AlphaFoldDB" id="A0A2I0B900"/>
<protein>
    <recommendedName>
        <fullName evidence="1">DUF4218 domain-containing protein</fullName>
    </recommendedName>
</protein>
<accession>A0A2I0B900</accession>
<dbReference type="Proteomes" id="UP000236161">
    <property type="component" value="Unassembled WGS sequence"/>
</dbReference>
<dbReference type="PANTHER" id="PTHR48258">
    <property type="entry name" value="DUF4218 DOMAIN-CONTAINING PROTEIN-RELATED"/>
    <property type="match status" value="1"/>
</dbReference>
<dbReference type="EMBL" id="KZ451905">
    <property type="protein sequence ID" value="PKA64284.1"/>
    <property type="molecule type" value="Genomic_DNA"/>
</dbReference>
<proteinExistence type="predicted"/>
<sequence>MKVLKRYVRNRYRPEACMIENYVAEEVVEFCNEYLHNINPIEVLIDHTAVDKYGRSITSGKSHVIDISMLRQEYLYVLRNLVVVDSYIEEHKEQLRSENSLNARNEIWIKNKHIKEFIE</sequence>
<evidence type="ECO:0000313" key="2">
    <source>
        <dbReference type="EMBL" id="PKA64284.1"/>
    </source>
</evidence>
<evidence type="ECO:0000313" key="3">
    <source>
        <dbReference type="Proteomes" id="UP000236161"/>
    </source>
</evidence>
<gene>
    <name evidence="2" type="ORF">AXF42_Ash009504</name>
</gene>
<evidence type="ECO:0000259" key="1">
    <source>
        <dbReference type="Pfam" id="PF13960"/>
    </source>
</evidence>
<name>A0A2I0B900_9ASPA</name>
<dbReference type="Pfam" id="PF13960">
    <property type="entry name" value="DUF4218"/>
    <property type="match status" value="1"/>
</dbReference>
<reference evidence="2 3" key="1">
    <citation type="journal article" date="2017" name="Nature">
        <title>The Apostasia genome and the evolution of orchids.</title>
        <authorList>
            <person name="Zhang G.Q."/>
            <person name="Liu K.W."/>
            <person name="Li Z."/>
            <person name="Lohaus R."/>
            <person name="Hsiao Y.Y."/>
            <person name="Niu S.C."/>
            <person name="Wang J.Y."/>
            <person name="Lin Y.C."/>
            <person name="Xu Q."/>
            <person name="Chen L.J."/>
            <person name="Yoshida K."/>
            <person name="Fujiwara S."/>
            <person name="Wang Z.W."/>
            <person name="Zhang Y.Q."/>
            <person name="Mitsuda N."/>
            <person name="Wang M."/>
            <person name="Liu G.H."/>
            <person name="Pecoraro L."/>
            <person name="Huang H.X."/>
            <person name="Xiao X.J."/>
            <person name="Lin M."/>
            <person name="Wu X.Y."/>
            <person name="Wu W.L."/>
            <person name="Chen Y.Y."/>
            <person name="Chang S.B."/>
            <person name="Sakamoto S."/>
            <person name="Ohme-Takagi M."/>
            <person name="Yagi M."/>
            <person name="Zeng S.J."/>
            <person name="Shen C.Y."/>
            <person name="Yeh C.M."/>
            <person name="Luo Y.B."/>
            <person name="Tsai W.C."/>
            <person name="Van de Peer Y."/>
            <person name="Liu Z.J."/>
        </authorList>
    </citation>
    <scope>NUCLEOTIDE SEQUENCE [LARGE SCALE GENOMIC DNA]</scope>
    <source>
        <strain evidence="3">cv. Shenzhen</strain>
        <tissue evidence="2">Stem</tissue>
    </source>
</reference>
<organism evidence="2 3">
    <name type="scientific">Apostasia shenzhenica</name>
    <dbReference type="NCBI Taxonomy" id="1088818"/>
    <lineage>
        <taxon>Eukaryota</taxon>
        <taxon>Viridiplantae</taxon>
        <taxon>Streptophyta</taxon>
        <taxon>Embryophyta</taxon>
        <taxon>Tracheophyta</taxon>
        <taxon>Spermatophyta</taxon>
        <taxon>Magnoliopsida</taxon>
        <taxon>Liliopsida</taxon>
        <taxon>Asparagales</taxon>
        <taxon>Orchidaceae</taxon>
        <taxon>Apostasioideae</taxon>
        <taxon>Apostasia</taxon>
    </lineage>
</organism>
<dbReference type="InterPro" id="IPR025452">
    <property type="entry name" value="DUF4218"/>
</dbReference>
<keyword evidence="3" id="KW-1185">Reference proteome</keyword>